<dbReference type="FunFam" id="3.20.20.140:FF:000217">
    <property type="entry name" value="Dihydropyrimidinase-related protein 1"/>
    <property type="match status" value="2"/>
</dbReference>
<dbReference type="SUPFAM" id="SSF51556">
    <property type="entry name" value="Metallo-dependent hydrolases"/>
    <property type="match status" value="1"/>
</dbReference>
<dbReference type="PANTHER" id="PTHR11647:SF54">
    <property type="entry name" value="DIHYDROPYRIMIDINASE-RELATED PROTEIN 1"/>
    <property type="match status" value="1"/>
</dbReference>
<dbReference type="Gene3D" id="2.30.40.10">
    <property type="entry name" value="Urease, subunit C, domain 1"/>
    <property type="match status" value="2"/>
</dbReference>
<dbReference type="InterPro" id="IPR050378">
    <property type="entry name" value="Metallo-dep_Hydrolases_sf"/>
</dbReference>
<keyword evidence="6" id="KW-1185">Reference proteome</keyword>
<organism evidence="5 6">
    <name type="scientific">Neogobius melanostomus</name>
    <name type="common">round goby</name>
    <dbReference type="NCBI Taxonomy" id="47308"/>
    <lineage>
        <taxon>Eukaryota</taxon>
        <taxon>Metazoa</taxon>
        <taxon>Chordata</taxon>
        <taxon>Craniata</taxon>
        <taxon>Vertebrata</taxon>
        <taxon>Euteleostomi</taxon>
        <taxon>Actinopterygii</taxon>
        <taxon>Neopterygii</taxon>
        <taxon>Teleostei</taxon>
        <taxon>Neoteleostei</taxon>
        <taxon>Acanthomorphata</taxon>
        <taxon>Gobiaria</taxon>
        <taxon>Gobiiformes</taxon>
        <taxon>Gobioidei</taxon>
        <taxon>Gobiidae</taxon>
        <taxon>Benthophilinae</taxon>
        <taxon>Neogobiini</taxon>
        <taxon>Neogobius</taxon>
    </lineage>
</organism>
<dbReference type="Proteomes" id="UP000694523">
    <property type="component" value="Unplaced"/>
</dbReference>
<dbReference type="InterPro" id="IPR006680">
    <property type="entry name" value="Amidohydro-rel"/>
</dbReference>
<feature type="domain" description="Amidohydrolase-related" evidence="4">
    <location>
        <begin position="64"/>
        <end position="389"/>
    </location>
</feature>
<dbReference type="FunFam" id="3.20.20.140:FF:000174">
    <property type="entry name" value="Dihydropyrimidinase-related protein 2"/>
    <property type="match status" value="1"/>
</dbReference>
<reference evidence="5" key="1">
    <citation type="submission" date="2025-08" db="UniProtKB">
        <authorList>
            <consortium name="Ensembl"/>
        </authorList>
    </citation>
    <scope>IDENTIFICATION</scope>
</reference>
<reference evidence="5" key="2">
    <citation type="submission" date="2025-09" db="UniProtKB">
        <authorList>
            <consortium name="Ensembl"/>
        </authorList>
    </citation>
    <scope>IDENTIFICATION</scope>
</reference>
<feature type="region of interest" description="Disordered" evidence="3">
    <location>
        <begin position="450"/>
        <end position="472"/>
    </location>
</feature>
<evidence type="ECO:0000313" key="5">
    <source>
        <dbReference type="Ensembl" id="ENSNMLP00000035573.1"/>
    </source>
</evidence>
<comment type="similarity">
    <text evidence="1">Belongs to the metallo-dependent hydrolases superfamily. Hydantoinase/dihydropyrimidinase family.</text>
</comment>
<protein>
    <submittedName>
        <fullName evidence="5">Collapsin response mediator protein 1</fullName>
    </submittedName>
</protein>
<dbReference type="InterPro" id="IPR011059">
    <property type="entry name" value="Metal-dep_hydrolase_composite"/>
</dbReference>
<dbReference type="GO" id="GO:0016812">
    <property type="term" value="F:hydrolase activity, acting on carbon-nitrogen (but not peptide) bonds, in cyclic amides"/>
    <property type="evidence" value="ECO:0007669"/>
    <property type="project" value="TreeGrafter"/>
</dbReference>
<keyword evidence="2" id="KW-0597">Phosphoprotein</keyword>
<evidence type="ECO:0000256" key="1">
    <source>
        <dbReference type="ARBA" id="ARBA00008829"/>
    </source>
</evidence>
<dbReference type="AlphaFoldDB" id="A0A8C6UG40"/>
<evidence type="ECO:0000256" key="3">
    <source>
        <dbReference type="SAM" id="MobiDB-lite"/>
    </source>
</evidence>
<dbReference type="PANTHER" id="PTHR11647">
    <property type="entry name" value="HYDRANTOINASE/DIHYDROPYRIMIDINASE FAMILY MEMBER"/>
    <property type="match status" value="1"/>
</dbReference>
<dbReference type="Ensembl" id="ENSNMLT00000039625.1">
    <property type="protein sequence ID" value="ENSNMLP00000035573.1"/>
    <property type="gene ID" value="ENSNMLG00000021868.1"/>
</dbReference>
<dbReference type="Gene3D" id="3.20.20.140">
    <property type="entry name" value="Metal-dependent hydrolases"/>
    <property type="match status" value="3"/>
</dbReference>
<dbReference type="Pfam" id="PF01979">
    <property type="entry name" value="Amidohydro_1"/>
    <property type="match status" value="1"/>
</dbReference>
<evidence type="ECO:0000259" key="4">
    <source>
        <dbReference type="Pfam" id="PF01979"/>
    </source>
</evidence>
<feature type="compositionally biased region" description="Low complexity" evidence="3">
    <location>
        <begin position="450"/>
        <end position="461"/>
    </location>
</feature>
<dbReference type="InterPro" id="IPR032466">
    <property type="entry name" value="Metal_Hydrolase"/>
</dbReference>
<name>A0A8C6UG40_9GOBI</name>
<evidence type="ECO:0000313" key="6">
    <source>
        <dbReference type="Proteomes" id="UP000694523"/>
    </source>
</evidence>
<dbReference type="SUPFAM" id="SSF51338">
    <property type="entry name" value="Composite domain of metallo-dependent hydrolases"/>
    <property type="match status" value="2"/>
</dbReference>
<evidence type="ECO:0000256" key="2">
    <source>
        <dbReference type="ARBA" id="ARBA00022553"/>
    </source>
</evidence>
<sequence>MSGSARKLHPPSDSKRLLIKGGRVVNDDQSMFADVYIENGVIKQVGENLTVPEDVRVIEANGRMVIPGGIDVNTCFMKPFLDIYPVDDFLQGTKAALSGGTTMIIDHVMPQPDESLLVAFERWQEAADKKACCDYSLHVDIPQWNEAVKDELELLVQDKGVNSFQVYMAYKDVYQMTDSQLYQAFSFLKKLGAVVLVHAENGDLIAQEQNKILGMGITGPEGHPLSRPEECELSSLHHESSVVFGEPVTAGLATDGSHYWSKNWAKAAAYVTSPPLSPDPTTPDHLSTLLACGDLQVVGSAHCAYSLKEPMEWRREWAFGKMDENQFVAVTSTNAAKIFNLYPRKGRITVGSDADIVIWDPNRIKTIMAKQQQSASEYNIFEGLECRVVCEDGIIAAQKGTGRYIPRKPFPDLAYQRIKFRNQVNNKQGVTRGMYDGPVYEVPLTPKYMTPAPSAKTSPTTNQPPPVRNLHQSNFSLSGAQVDDNIPRRSGHRIVAPLVAAPTSPTLV</sequence>
<proteinExistence type="inferred from homology"/>
<accession>A0A8C6UG40</accession>
<dbReference type="GO" id="GO:0005829">
    <property type="term" value="C:cytosol"/>
    <property type="evidence" value="ECO:0007669"/>
    <property type="project" value="TreeGrafter"/>
</dbReference>